<reference evidence="1 2" key="1">
    <citation type="submission" date="2017-09" db="EMBL/GenBank/DDBJ databases">
        <title>Depth-based differentiation of microbial function through sediment-hosted aquifers and enrichment of novel symbionts in the deep terrestrial subsurface.</title>
        <authorList>
            <person name="Probst A.J."/>
            <person name="Ladd B."/>
            <person name="Jarett J.K."/>
            <person name="Geller-Mcgrath D.E."/>
            <person name="Sieber C.M."/>
            <person name="Emerson J.B."/>
            <person name="Anantharaman K."/>
            <person name="Thomas B.C."/>
            <person name="Malmstrom R."/>
            <person name="Stieglmeier M."/>
            <person name="Klingl A."/>
            <person name="Woyke T."/>
            <person name="Ryan C.M."/>
            <person name="Banfield J.F."/>
        </authorList>
    </citation>
    <scope>NUCLEOTIDE SEQUENCE [LARGE SCALE GENOMIC DNA]</scope>
    <source>
        <strain evidence="1">CG10_big_fil_rev_8_21_14_0_10_48_11</strain>
    </source>
</reference>
<sequence length="91" mass="10539">MIKFVMRVARKHPDPLDRNSFIYESIKKLTEQYKTMEVTADPMHTPLQDTFTADTKELYESVVSLTEIELNDEERLELSKDEEGLSTSNVA</sequence>
<dbReference type="Proteomes" id="UP000231152">
    <property type="component" value="Unassembled WGS sequence"/>
</dbReference>
<evidence type="ECO:0000313" key="1">
    <source>
        <dbReference type="EMBL" id="PJE76247.1"/>
    </source>
</evidence>
<dbReference type="AlphaFoldDB" id="A0A2M8LFN0"/>
<dbReference type="EMBL" id="PFET01000002">
    <property type="protein sequence ID" value="PJE76247.1"/>
    <property type="molecule type" value="Genomic_DNA"/>
</dbReference>
<comment type="caution">
    <text evidence="1">The sequence shown here is derived from an EMBL/GenBank/DDBJ whole genome shotgun (WGS) entry which is preliminary data.</text>
</comment>
<gene>
    <name evidence="1" type="ORF">COV04_00655</name>
</gene>
<organism evidence="1 2">
    <name type="scientific">Candidatus Uhrbacteria bacterium CG10_big_fil_rev_8_21_14_0_10_48_11</name>
    <dbReference type="NCBI Taxonomy" id="1975037"/>
    <lineage>
        <taxon>Bacteria</taxon>
        <taxon>Candidatus Uhriibacteriota</taxon>
    </lineage>
</organism>
<evidence type="ECO:0000313" key="2">
    <source>
        <dbReference type="Proteomes" id="UP000231152"/>
    </source>
</evidence>
<protein>
    <submittedName>
        <fullName evidence="1">Uncharacterized protein</fullName>
    </submittedName>
</protein>
<name>A0A2M8LFN0_9BACT</name>
<accession>A0A2M8LFN0</accession>
<proteinExistence type="predicted"/>